<dbReference type="CDD" id="cd09113">
    <property type="entry name" value="PLDc_ymdC_like_2"/>
    <property type="match status" value="1"/>
</dbReference>
<evidence type="ECO:0000313" key="3">
    <source>
        <dbReference type="EMBL" id="MDE1242286.1"/>
    </source>
</evidence>
<protein>
    <submittedName>
        <fullName evidence="3">Phospholipase D family protein</fullName>
    </submittedName>
</protein>
<dbReference type="RefSeq" id="WP_274683147.1">
    <property type="nucleotide sequence ID" value="NZ_JAKNBA010000012.1"/>
</dbReference>
<dbReference type="EMBL" id="JAKNBA010000012">
    <property type="protein sequence ID" value="MDE1242286.1"/>
    <property type="molecule type" value="Genomic_DNA"/>
</dbReference>
<dbReference type="Proteomes" id="UP001140979">
    <property type="component" value="Unassembled WGS sequence"/>
</dbReference>
<dbReference type="AlphaFoldDB" id="A0A9X4EVG3"/>
<dbReference type="CDD" id="cd09111">
    <property type="entry name" value="PLDc_ymdC_like_1"/>
    <property type="match status" value="1"/>
</dbReference>
<dbReference type="PANTHER" id="PTHR21248:SF12">
    <property type="entry name" value="CARDIOLIPIN SYNTHASE C"/>
    <property type="match status" value="1"/>
</dbReference>
<feature type="chain" id="PRO_5040886421" evidence="1">
    <location>
        <begin position="25"/>
        <end position="484"/>
    </location>
</feature>
<accession>A0A9X4EVG3</accession>
<gene>
    <name evidence="3" type="ORF">L9W94_09005</name>
</gene>
<dbReference type="InterPro" id="IPR025202">
    <property type="entry name" value="PLD-like_dom"/>
</dbReference>
<organism evidence="3 4">
    <name type="scientific">Vibrio aestuarianus</name>
    <dbReference type="NCBI Taxonomy" id="28171"/>
    <lineage>
        <taxon>Bacteria</taxon>
        <taxon>Pseudomonadati</taxon>
        <taxon>Pseudomonadota</taxon>
        <taxon>Gammaproteobacteria</taxon>
        <taxon>Vibrionales</taxon>
        <taxon>Vibrionaceae</taxon>
        <taxon>Vibrio</taxon>
    </lineage>
</organism>
<sequence>MLTKTLRTFCSLLLVALIAGCAQPYPKVEPDFESDWQAQSYHAELALLASAPEAFAKRIQLVRNAKSSIDMTYFDWEKDTLGILLLSEIKFAANRGVKVRLTLDDLMIFDEKWLAELDSHENIEIRIFNPFDSRKIGWLGRAINFASNQDRLDNRLHEKYFNVDHTNMILGGRNIGSDYFGYNKKANFFDLDVLFQGDVIKAFDANYNHMWNSKHVTPIQELIEVDENHRYADFYKTMAKANKDNKLVIQDVYDQVAKLKQPDLISAEVTPVFDSLKKLENNKPYFRTRAERTIKAELNAAKNVIISTPYMVPTQGKFSVIEQLEKQGAEVTLLTNSSASNDSGFIPAYYQKHRITLLNKGVDLYEYKDTARNEDYFYHGDTFYHNKALIFDDKLSFIGSSNFDPRSDFLNLEFGLFIRSDAFAKHLQEYLLGDKDLFWKVTLDEQGEPLWSSPSETSVDNPNYGAGHELTDWIFRKMDAEFEL</sequence>
<feature type="domain" description="PLD phosphodiesterase" evidence="2">
    <location>
        <begin position="152"/>
        <end position="179"/>
    </location>
</feature>
<dbReference type="Pfam" id="PF13091">
    <property type="entry name" value="PLDc_2"/>
    <property type="match status" value="2"/>
</dbReference>
<feature type="signal peptide" evidence="1">
    <location>
        <begin position="1"/>
        <end position="24"/>
    </location>
</feature>
<comment type="caution">
    <text evidence="3">The sequence shown here is derived from an EMBL/GenBank/DDBJ whole genome shotgun (WGS) entry which is preliminary data.</text>
</comment>
<reference evidence="3" key="1">
    <citation type="submission" date="2022-02" db="EMBL/GenBank/DDBJ databases">
        <title>Emergence and expansion in Europe of a Vibrio aestuarianus clonal complex pathogenic for oysters.</title>
        <authorList>
            <person name="Mesnil A."/>
            <person name="Travers M.-A."/>
        </authorList>
    </citation>
    <scope>NUCLEOTIDE SEQUENCE</scope>
    <source>
        <strain evidence="3">19_064_11T1</strain>
    </source>
</reference>
<dbReference type="SUPFAM" id="SSF56024">
    <property type="entry name" value="Phospholipase D/nuclease"/>
    <property type="match status" value="2"/>
</dbReference>
<evidence type="ECO:0000313" key="4">
    <source>
        <dbReference type="Proteomes" id="UP001140979"/>
    </source>
</evidence>
<dbReference type="Gene3D" id="3.30.870.10">
    <property type="entry name" value="Endonuclease Chain A"/>
    <property type="match status" value="2"/>
</dbReference>
<evidence type="ECO:0000259" key="2">
    <source>
        <dbReference type="PROSITE" id="PS50035"/>
    </source>
</evidence>
<dbReference type="PROSITE" id="PS51257">
    <property type="entry name" value="PROKAR_LIPOPROTEIN"/>
    <property type="match status" value="1"/>
</dbReference>
<dbReference type="GO" id="GO:0032049">
    <property type="term" value="P:cardiolipin biosynthetic process"/>
    <property type="evidence" value="ECO:0007669"/>
    <property type="project" value="UniProtKB-ARBA"/>
</dbReference>
<feature type="domain" description="PLD phosphodiesterase" evidence="2">
    <location>
        <begin position="380"/>
        <end position="407"/>
    </location>
</feature>
<dbReference type="PROSITE" id="PS50035">
    <property type="entry name" value="PLD"/>
    <property type="match status" value="2"/>
</dbReference>
<evidence type="ECO:0000256" key="1">
    <source>
        <dbReference type="SAM" id="SignalP"/>
    </source>
</evidence>
<dbReference type="InterPro" id="IPR001736">
    <property type="entry name" value="PLipase_D/transphosphatidylase"/>
</dbReference>
<proteinExistence type="predicted"/>
<dbReference type="PANTHER" id="PTHR21248">
    <property type="entry name" value="CARDIOLIPIN SYNTHASE"/>
    <property type="match status" value="1"/>
</dbReference>
<dbReference type="GO" id="GO:0030572">
    <property type="term" value="F:phosphatidyltransferase activity"/>
    <property type="evidence" value="ECO:0007669"/>
    <property type="project" value="UniProtKB-ARBA"/>
</dbReference>
<name>A0A9X4EVG3_9VIBR</name>
<keyword evidence="1" id="KW-0732">Signal</keyword>
<dbReference type="SMART" id="SM00155">
    <property type="entry name" value="PLDc"/>
    <property type="match status" value="2"/>
</dbReference>